<keyword evidence="1" id="KW-1185">Reference proteome</keyword>
<dbReference type="Proteomes" id="UP000887565">
    <property type="component" value="Unplaced"/>
</dbReference>
<evidence type="ECO:0000313" key="1">
    <source>
        <dbReference type="Proteomes" id="UP000887565"/>
    </source>
</evidence>
<evidence type="ECO:0000313" key="2">
    <source>
        <dbReference type="WBParaSite" id="nRc.2.0.1.t06881-RA"/>
    </source>
</evidence>
<dbReference type="WBParaSite" id="nRc.2.0.1.t06881-RA">
    <property type="protein sequence ID" value="nRc.2.0.1.t06881-RA"/>
    <property type="gene ID" value="nRc.2.0.1.g06881"/>
</dbReference>
<name>A0A915HYG2_ROMCU</name>
<accession>A0A915HYG2</accession>
<proteinExistence type="predicted"/>
<organism evidence="1 2">
    <name type="scientific">Romanomermis culicivorax</name>
    <name type="common">Nematode worm</name>
    <dbReference type="NCBI Taxonomy" id="13658"/>
    <lineage>
        <taxon>Eukaryota</taxon>
        <taxon>Metazoa</taxon>
        <taxon>Ecdysozoa</taxon>
        <taxon>Nematoda</taxon>
        <taxon>Enoplea</taxon>
        <taxon>Dorylaimia</taxon>
        <taxon>Mermithida</taxon>
        <taxon>Mermithoidea</taxon>
        <taxon>Mermithidae</taxon>
        <taxon>Romanomermis</taxon>
    </lineage>
</organism>
<sequence length="66" mass="7621">MAPVVLSIPKSGAGRHCTMQHSTVPPLKNIDLDCLILKKRTFNKMVTFSRLDHTFYIEMEFHMLKC</sequence>
<dbReference type="AlphaFoldDB" id="A0A915HYG2"/>
<reference evidence="2" key="1">
    <citation type="submission" date="2022-11" db="UniProtKB">
        <authorList>
            <consortium name="WormBaseParasite"/>
        </authorList>
    </citation>
    <scope>IDENTIFICATION</scope>
</reference>
<protein>
    <submittedName>
        <fullName evidence="2">Uncharacterized protein</fullName>
    </submittedName>
</protein>